<evidence type="ECO:0000313" key="2">
    <source>
        <dbReference type="Proteomes" id="UP000235081"/>
    </source>
</evidence>
<reference evidence="1 2" key="1">
    <citation type="submission" date="2017-07" db="EMBL/GenBank/DDBJ databases">
        <title>Genomes of Fischerella (Mastigocladus) sp. strains.</title>
        <authorList>
            <person name="Miller S.R."/>
        </authorList>
    </citation>
    <scope>NUCLEOTIDE SEQUENCE [LARGE SCALE GENOMIC DNA]</scope>
    <source>
        <strain evidence="1 2">CCMEE 5318</strain>
    </source>
</reference>
<dbReference type="Gene3D" id="3.40.1500.20">
    <property type="match status" value="1"/>
</dbReference>
<dbReference type="InterPro" id="IPR009439">
    <property type="entry name" value="RCC_reductase"/>
</dbReference>
<comment type="caution">
    <text evidence="1">The sequence shown here is derived from an EMBL/GenBank/DDBJ whole genome shotgun (WGS) entry which is preliminary data.</text>
</comment>
<gene>
    <name evidence="1" type="ORF">CEN46_26425</name>
</gene>
<dbReference type="PANTHER" id="PTHR34685:SF2">
    <property type="entry name" value="RED CHLOROPHYLL CATABOLITE REDUCTASE, CHLOROPLASTIC"/>
    <property type="match status" value="1"/>
</dbReference>
<dbReference type="EMBL" id="NMQE01000978">
    <property type="protein sequence ID" value="PMB14828.1"/>
    <property type="molecule type" value="Genomic_DNA"/>
</dbReference>
<dbReference type="GO" id="GO:0051743">
    <property type="term" value="F:red chlorophyll catabolite reductase activity"/>
    <property type="evidence" value="ECO:0007669"/>
    <property type="project" value="InterPro"/>
</dbReference>
<proteinExistence type="predicted"/>
<name>A0A2N6L3Q1_9CYAN</name>
<dbReference type="Pfam" id="PF06405">
    <property type="entry name" value="RCC_reductase"/>
    <property type="match status" value="1"/>
</dbReference>
<sequence>MVEQQTNLDNIPVFEQLWGITNELREKLDTRFQLHPNDATRELQSYSSLTGEAHGSLNIFSGSEIDYLIHSWLRDSKTGFSNTRLTIWLGSQTRVPHLAYEFVTVPHLFFYIDYIPRSDLSTDLEYLDSYYEPVNKRYLELQANPSLEEFTSRSLYIRQVQSPTSLCFISQVTDETITLLRTIAHEMMDRWLNWVDRVEPVAAEEQPALAARDLFIRRTIVERDPDIELAVRLFGAEMTDKLIRALWGG</sequence>
<dbReference type="Proteomes" id="UP000235081">
    <property type="component" value="Unassembled WGS sequence"/>
</dbReference>
<dbReference type="RefSeq" id="WP_102183789.1">
    <property type="nucleotide sequence ID" value="NZ_NMQE01000978.1"/>
</dbReference>
<evidence type="ECO:0000313" key="1">
    <source>
        <dbReference type="EMBL" id="PMB14828.1"/>
    </source>
</evidence>
<accession>A0A2N6L3Q1</accession>
<dbReference type="PANTHER" id="PTHR34685">
    <property type="entry name" value="RED CHLOROPHYLL CATABOLITE REDUCTASE, CHLOROPLASTIC"/>
    <property type="match status" value="1"/>
</dbReference>
<dbReference type="AlphaFoldDB" id="A0A2N6L3Q1"/>
<organism evidence="1 2">
    <name type="scientific">Fischerella thermalis CCMEE 5318</name>
    <dbReference type="NCBI Taxonomy" id="2019666"/>
    <lineage>
        <taxon>Bacteria</taxon>
        <taxon>Bacillati</taxon>
        <taxon>Cyanobacteriota</taxon>
        <taxon>Cyanophyceae</taxon>
        <taxon>Nostocales</taxon>
        <taxon>Hapalosiphonaceae</taxon>
        <taxon>Fischerella</taxon>
    </lineage>
</organism>
<protein>
    <submittedName>
        <fullName evidence="1">Red chlorophyll catabolite reductase</fullName>
    </submittedName>
</protein>